<proteinExistence type="predicted"/>
<organism evidence="1 2">
    <name type="scientific">Rhodopirellula bahusiensis</name>
    <dbReference type="NCBI Taxonomy" id="2014065"/>
    <lineage>
        <taxon>Bacteria</taxon>
        <taxon>Pseudomonadati</taxon>
        <taxon>Planctomycetota</taxon>
        <taxon>Planctomycetia</taxon>
        <taxon>Pirellulales</taxon>
        <taxon>Pirellulaceae</taxon>
        <taxon>Rhodopirellula</taxon>
    </lineage>
</organism>
<sequence>MGLPPGQGLPPAMESAIPDGVYLQVPGVELLGADPKFSPGLALTSDWAVYSLFREQAVDCAQANSPSFPPPLNDLSRPLIAAGHIDFLQCADAAQTWLEYAMPMVRQINRNQEPPDLDAEPSNAPDMEETAELVAIAIDLLRQIPSYTHATYVQDNSVVTQYVVKIPTLRPAANQE</sequence>
<dbReference type="Proteomes" id="UP000225740">
    <property type="component" value="Unassembled WGS sequence"/>
</dbReference>
<dbReference type="AlphaFoldDB" id="A0A2G1VXW1"/>
<evidence type="ECO:0000313" key="2">
    <source>
        <dbReference type="Proteomes" id="UP000225740"/>
    </source>
</evidence>
<name>A0A2G1VXW1_9BACT</name>
<accession>A0A2G1VXW1</accession>
<gene>
    <name evidence="1" type="ORF">CEE69_30110</name>
</gene>
<reference evidence="1 2" key="1">
    <citation type="submission" date="2017-06" db="EMBL/GenBank/DDBJ databases">
        <title>Description of Rhodopirellula bahusiensis sp. nov.</title>
        <authorList>
            <person name="Kizina J."/>
            <person name="Harder J."/>
        </authorList>
    </citation>
    <scope>NUCLEOTIDE SEQUENCE [LARGE SCALE GENOMIC DNA]</scope>
    <source>
        <strain evidence="1 2">SWK21</strain>
    </source>
</reference>
<evidence type="ECO:0000313" key="1">
    <source>
        <dbReference type="EMBL" id="PHQ31614.1"/>
    </source>
</evidence>
<dbReference type="EMBL" id="NIZW01000044">
    <property type="protein sequence ID" value="PHQ31614.1"/>
    <property type="molecule type" value="Genomic_DNA"/>
</dbReference>
<keyword evidence="2" id="KW-1185">Reference proteome</keyword>
<protein>
    <submittedName>
        <fullName evidence="1">Uncharacterized protein</fullName>
    </submittedName>
</protein>
<comment type="caution">
    <text evidence="1">The sequence shown here is derived from an EMBL/GenBank/DDBJ whole genome shotgun (WGS) entry which is preliminary data.</text>
</comment>